<evidence type="ECO:0000256" key="3">
    <source>
        <dbReference type="ARBA" id="ARBA00022692"/>
    </source>
</evidence>
<comment type="similarity">
    <text evidence="2">Belongs to the major facilitator superfamily. Sugar transporter (TC 2.A.1.1) family.</text>
</comment>
<dbReference type="InterPro" id="IPR036259">
    <property type="entry name" value="MFS_trans_sf"/>
</dbReference>
<dbReference type="PANTHER" id="PTHR48022:SF31">
    <property type="entry name" value="HEXOSE TRANSPORTER"/>
    <property type="match status" value="1"/>
</dbReference>
<dbReference type="InterPro" id="IPR050360">
    <property type="entry name" value="MFS_Sugar_Transporters"/>
</dbReference>
<feature type="transmembrane region" description="Helical" evidence="6">
    <location>
        <begin position="463"/>
        <end position="486"/>
    </location>
</feature>
<sequence length="572" mass="61819">MAHGIDSRTTTGTWIPAYVPSGSGSSRLIAGLLVFCSIITSTTFGYDGNGLNILPEYTDYFHLNSATTGLQTSAVFIGGCLAGLCWGKVVDYGGRRQSLFWAAIITLSAVVLQTAAQNVAMCKFQLRRHLLVYHVFATQRAFPFGCREYLLTSQSSSHESSSALVLPHLVAAALHILLKRFHCTGGDGVLGSLTTAITSPWFKLQSLSLSDLNLIVGGLVAAGLTYGTAKLQSTWAWRAPSLVQGLFSLICIIVLPFLPESPRWLAYRGHHEAAHTVLAQTYADGDRDSPVVIAALKEIVDTLEYEKKSNEKLSLSQCFRTPSARRRIALACSAAVFSTISGNVIASYYLGPLLTLAGITSTKVQLEVNIVLNAWSLVCALCGTLSIDRLGRKTTALASATTLTVIIFIEGALTKVYGTSKNDSGIYATVASVFLFMGAYSFGWTPLLYLYPPEVLNYPIRAVGVGLFQFVANATAVLIVFTMPIALDNIGYITYFVNGAWDILVIIFIAVFWVETKGKTLEELDVIFEGEKHSDAPELVLVYRGEATVSTGKTVQTVEESQSSQQSSTQSM</sequence>
<evidence type="ECO:0000256" key="5">
    <source>
        <dbReference type="ARBA" id="ARBA00023136"/>
    </source>
</evidence>
<evidence type="ECO:0000259" key="7">
    <source>
        <dbReference type="PROSITE" id="PS50850"/>
    </source>
</evidence>
<keyword evidence="5 6" id="KW-0472">Membrane</keyword>
<dbReference type="GO" id="GO:0005351">
    <property type="term" value="F:carbohydrate:proton symporter activity"/>
    <property type="evidence" value="ECO:0007669"/>
    <property type="project" value="TreeGrafter"/>
</dbReference>
<dbReference type="PANTHER" id="PTHR48022">
    <property type="entry name" value="PLASTIDIC GLUCOSE TRANSPORTER 4"/>
    <property type="match status" value="1"/>
</dbReference>
<dbReference type="AlphaFoldDB" id="A0A3M7FL03"/>
<evidence type="ECO:0000256" key="4">
    <source>
        <dbReference type="ARBA" id="ARBA00022989"/>
    </source>
</evidence>
<feature type="transmembrane region" description="Helical" evidence="6">
    <location>
        <begin position="28"/>
        <end position="46"/>
    </location>
</feature>
<dbReference type="OrthoDB" id="6133115at2759"/>
<feature type="domain" description="Major facilitator superfamily (MFS) profile" evidence="7">
    <location>
        <begin position="26"/>
        <end position="517"/>
    </location>
</feature>
<dbReference type="InterPro" id="IPR005828">
    <property type="entry name" value="MFS_sugar_transport-like"/>
</dbReference>
<dbReference type="Pfam" id="PF00083">
    <property type="entry name" value="Sugar_tr"/>
    <property type="match status" value="2"/>
</dbReference>
<feature type="transmembrane region" description="Helical" evidence="6">
    <location>
        <begin position="370"/>
        <end position="387"/>
    </location>
</feature>
<dbReference type="PROSITE" id="PS50850">
    <property type="entry name" value="MFS"/>
    <property type="match status" value="1"/>
</dbReference>
<organism evidence="8 9">
    <name type="scientific">Hortaea werneckii</name>
    <name type="common">Black yeast</name>
    <name type="synonym">Cladosporium werneckii</name>
    <dbReference type="NCBI Taxonomy" id="91943"/>
    <lineage>
        <taxon>Eukaryota</taxon>
        <taxon>Fungi</taxon>
        <taxon>Dikarya</taxon>
        <taxon>Ascomycota</taxon>
        <taxon>Pezizomycotina</taxon>
        <taxon>Dothideomycetes</taxon>
        <taxon>Dothideomycetidae</taxon>
        <taxon>Mycosphaerellales</taxon>
        <taxon>Teratosphaeriaceae</taxon>
        <taxon>Hortaea</taxon>
    </lineage>
</organism>
<feature type="transmembrane region" description="Helical" evidence="6">
    <location>
        <begin position="66"/>
        <end position="86"/>
    </location>
</feature>
<dbReference type="Proteomes" id="UP000268823">
    <property type="component" value="Unassembled WGS sequence"/>
</dbReference>
<reference evidence="8 9" key="1">
    <citation type="journal article" date="2018" name="BMC Genomics">
        <title>Genomic evidence for intraspecific hybridization in a clonal and extremely halotolerant yeast.</title>
        <authorList>
            <person name="Gostincar C."/>
            <person name="Stajich J.E."/>
            <person name="Zupancic J."/>
            <person name="Zalar P."/>
            <person name="Gunde-Cimerman N."/>
        </authorList>
    </citation>
    <scope>NUCLEOTIDE SEQUENCE [LARGE SCALE GENOMIC DNA]</scope>
    <source>
        <strain evidence="8 9">EXF-2788</strain>
    </source>
</reference>
<keyword evidence="3 6" id="KW-0812">Transmembrane</keyword>
<dbReference type="GO" id="GO:0016020">
    <property type="term" value="C:membrane"/>
    <property type="evidence" value="ECO:0007669"/>
    <property type="project" value="UniProtKB-SubCell"/>
</dbReference>
<feature type="transmembrane region" description="Helical" evidence="6">
    <location>
        <begin position="328"/>
        <end position="350"/>
    </location>
</feature>
<comment type="subcellular location">
    <subcellularLocation>
        <location evidence="1">Membrane</location>
        <topology evidence="1">Multi-pass membrane protein</topology>
    </subcellularLocation>
</comment>
<comment type="caution">
    <text evidence="8">The sequence shown here is derived from an EMBL/GenBank/DDBJ whole genome shotgun (WGS) entry which is preliminary data.</text>
</comment>
<dbReference type="InterPro" id="IPR020846">
    <property type="entry name" value="MFS_dom"/>
</dbReference>
<gene>
    <name evidence="8" type="ORF">D0861_04320</name>
</gene>
<feature type="transmembrane region" description="Helical" evidence="6">
    <location>
        <begin position="98"/>
        <end position="116"/>
    </location>
</feature>
<proteinExistence type="inferred from homology"/>
<feature type="transmembrane region" description="Helical" evidence="6">
    <location>
        <begin position="235"/>
        <end position="258"/>
    </location>
</feature>
<evidence type="ECO:0000313" key="9">
    <source>
        <dbReference type="Proteomes" id="UP000268823"/>
    </source>
</evidence>
<protein>
    <recommendedName>
        <fullName evidence="7">Major facilitator superfamily (MFS) profile domain-containing protein</fullName>
    </recommendedName>
</protein>
<dbReference type="EMBL" id="QWIR01000066">
    <property type="protein sequence ID" value="RMY89327.1"/>
    <property type="molecule type" value="Genomic_DNA"/>
</dbReference>
<dbReference type="SUPFAM" id="SSF103473">
    <property type="entry name" value="MFS general substrate transporter"/>
    <property type="match status" value="1"/>
</dbReference>
<evidence type="ECO:0000256" key="6">
    <source>
        <dbReference type="SAM" id="Phobius"/>
    </source>
</evidence>
<evidence type="ECO:0000256" key="2">
    <source>
        <dbReference type="ARBA" id="ARBA00010992"/>
    </source>
</evidence>
<keyword evidence="4 6" id="KW-1133">Transmembrane helix</keyword>
<name>A0A3M7FL03_HORWE</name>
<feature type="transmembrane region" description="Helical" evidence="6">
    <location>
        <begin position="394"/>
        <end position="413"/>
    </location>
</feature>
<evidence type="ECO:0000313" key="8">
    <source>
        <dbReference type="EMBL" id="RMY89327.1"/>
    </source>
</evidence>
<feature type="transmembrane region" description="Helical" evidence="6">
    <location>
        <begin position="425"/>
        <end position="451"/>
    </location>
</feature>
<evidence type="ECO:0000256" key="1">
    <source>
        <dbReference type="ARBA" id="ARBA00004141"/>
    </source>
</evidence>
<feature type="transmembrane region" description="Helical" evidence="6">
    <location>
        <begin position="492"/>
        <end position="514"/>
    </location>
</feature>
<dbReference type="Gene3D" id="1.20.1250.20">
    <property type="entry name" value="MFS general substrate transporter like domains"/>
    <property type="match status" value="2"/>
</dbReference>
<accession>A0A3M7FL03</accession>